<sequence>MRDSISWTSMPAVSTLTAMICALAHAGNARVRRGMIQLAWRFLLFQKNNDLARWFQARTTDGRKTTRNTMIVALAQAADCAVAFRHRARGAAGHHRACGMMEHAGRGRTRHTPIGRARSRVCR</sequence>
<dbReference type="Proteomes" id="UP001138921">
    <property type="component" value="Unassembled WGS sequence"/>
</dbReference>
<dbReference type="EMBL" id="JAFLWW010000007">
    <property type="protein sequence ID" value="MBT1158607.1"/>
    <property type="molecule type" value="Genomic_DNA"/>
</dbReference>
<accession>A0A9X1AEZ7</accession>
<gene>
    <name evidence="1" type="ORF">J1C56_23775</name>
</gene>
<organism evidence="1 2">
    <name type="scientific">Aminobacter anthyllidis</name>
    <dbReference type="NCBI Taxonomy" id="1035067"/>
    <lineage>
        <taxon>Bacteria</taxon>
        <taxon>Pseudomonadati</taxon>
        <taxon>Pseudomonadota</taxon>
        <taxon>Alphaproteobacteria</taxon>
        <taxon>Hyphomicrobiales</taxon>
        <taxon>Phyllobacteriaceae</taxon>
        <taxon>Aminobacter</taxon>
    </lineage>
</organism>
<name>A0A9X1AEZ7_9HYPH</name>
<evidence type="ECO:0008006" key="3">
    <source>
        <dbReference type="Google" id="ProtNLM"/>
    </source>
</evidence>
<reference evidence="1" key="1">
    <citation type="journal article" date="2021" name="Microorganisms">
        <title>Phylogenomic Reconstruction and Metabolic Potential of the Genus Aminobacter.</title>
        <authorList>
            <person name="Artuso I."/>
            <person name="Turrini P."/>
            <person name="Pirolo M."/>
            <person name="Lugli G.A."/>
            <person name="Ventura M."/>
            <person name="Visca P."/>
        </authorList>
    </citation>
    <scope>NUCLEOTIDE SEQUENCE</scope>
    <source>
        <strain evidence="1">LMG 26462</strain>
    </source>
</reference>
<keyword evidence="2" id="KW-1185">Reference proteome</keyword>
<evidence type="ECO:0000313" key="1">
    <source>
        <dbReference type="EMBL" id="MBT1158607.1"/>
    </source>
</evidence>
<dbReference type="RefSeq" id="WP_214392480.1">
    <property type="nucleotide sequence ID" value="NZ_JAFLWW010000007.1"/>
</dbReference>
<protein>
    <recommendedName>
        <fullName evidence="3">Transposase</fullName>
    </recommendedName>
</protein>
<evidence type="ECO:0000313" key="2">
    <source>
        <dbReference type="Proteomes" id="UP001138921"/>
    </source>
</evidence>
<dbReference type="AlphaFoldDB" id="A0A9X1AEZ7"/>
<reference evidence="1" key="2">
    <citation type="submission" date="2021-03" db="EMBL/GenBank/DDBJ databases">
        <authorList>
            <person name="Artuso I."/>
            <person name="Turrini P."/>
            <person name="Pirolo M."/>
            <person name="Lugli G.A."/>
            <person name="Ventura M."/>
            <person name="Visca P."/>
        </authorList>
    </citation>
    <scope>NUCLEOTIDE SEQUENCE</scope>
    <source>
        <strain evidence="1">LMG 26462</strain>
    </source>
</reference>
<comment type="caution">
    <text evidence="1">The sequence shown here is derived from an EMBL/GenBank/DDBJ whole genome shotgun (WGS) entry which is preliminary data.</text>
</comment>
<proteinExistence type="predicted"/>